<dbReference type="InterPro" id="IPR006073">
    <property type="entry name" value="GTP-bd"/>
</dbReference>
<feature type="domain" description="G" evidence="6">
    <location>
        <begin position="25"/>
        <end position="145"/>
    </location>
</feature>
<evidence type="ECO:0000256" key="3">
    <source>
        <dbReference type="ARBA" id="ARBA00022989"/>
    </source>
</evidence>
<evidence type="ECO:0000313" key="8">
    <source>
        <dbReference type="Proteomes" id="UP000279029"/>
    </source>
</evidence>
<comment type="subcellular location">
    <subcellularLocation>
        <location evidence="1">Membrane</location>
        <topology evidence="1">Multi-pass membrane protein</topology>
    </subcellularLocation>
</comment>
<dbReference type="InterPro" id="IPR027417">
    <property type="entry name" value="P-loop_NTPase"/>
</dbReference>
<proteinExistence type="predicted"/>
<feature type="transmembrane region" description="Helical" evidence="5">
    <location>
        <begin position="250"/>
        <end position="268"/>
    </location>
</feature>
<dbReference type="Gene3D" id="3.40.50.300">
    <property type="entry name" value="P-loop containing nucleotide triphosphate hydrolases"/>
    <property type="match status" value="1"/>
</dbReference>
<dbReference type="GO" id="GO:0005525">
    <property type="term" value="F:GTP binding"/>
    <property type="evidence" value="ECO:0007669"/>
    <property type="project" value="InterPro"/>
</dbReference>
<dbReference type="SUPFAM" id="SSF52540">
    <property type="entry name" value="P-loop containing nucleoside triphosphate hydrolases"/>
    <property type="match status" value="1"/>
</dbReference>
<evidence type="ECO:0000313" key="7">
    <source>
        <dbReference type="EMBL" id="VDN47085.1"/>
    </source>
</evidence>
<feature type="transmembrane region" description="Helical" evidence="5">
    <location>
        <begin position="275"/>
        <end position="296"/>
    </location>
</feature>
<gene>
    <name evidence="7" type="ORF">PATL70BA_1207</name>
</gene>
<dbReference type="Pfam" id="PF05128">
    <property type="entry name" value="DUF697"/>
    <property type="match status" value="1"/>
</dbReference>
<evidence type="ECO:0000256" key="4">
    <source>
        <dbReference type="ARBA" id="ARBA00023136"/>
    </source>
</evidence>
<name>A0A3P7NVZ3_9FIRM</name>
<dbReference type="GO" id="GO:0016020">
    <property type="term" value="C:membrane"/>
    <property type="evidence" value="ECO:0007669"/>
    <property type="project" value="UniProtKB-SubCell"/>
</dbReference>
<evidence type="ECO:0000259" key="6">
    <source>
        <dbReference type="Pfam" id="PF01926"/>
    </source>
</evidence>
<feature type="transmembrane region" description="Helical" evidence="5">
    <location>
        <begin position="302"/>
        <end position="331"/>
    </location>
</feature>
<protein>
    <submittedName>
        <fullName evidence="7">GTP-binding protein</fullName>
    </submittedName>
</protein>
<dbReference type="CDD" id="cd00882">
    <property type="entry name" value="Ras_like_GTPase"/>
    <property type="match status" value="1"/>
</dbReference>
<accession>A0A3P7NVZ3</accession>
<keyword evidence="3 5" id="KW-1133">Transmembrane helix</keyword>
<dbReference type="AlphaFoldDB" id="A0A3P7NVZ3"/>
<sequence>MSENWFDMFMKKYNEEVESMSTANIMIIGKTGVGKSTLINNVFREKLVETGIGKPVTQHISKITKKGVPLTIYDTKGLELDSEVQEEIKKEIVGQIDRTLLSQNEKDYIHVAWYCINSSSNRIEDFELEWINEFSKKLPVLIVMTQCMGLQYKEFESYIRNLNLPVVNVVPTLAEEIVISEDIIIPPFGLTQLVDVTYNCLDEAAKKAFINAQKVNLEKKVVAARLAVLPYVSTNFVTGFTPIPFADATILVPSQIAMIAHLTVIFGINVEKTLITSIVTAIGGVGGATALGRTIVANVVKFIPGVGTAVGGVISGTTAAILTAALGYAYIEVMNKIALRLYEGKKIDNSEIITMMKRAYEEQLKKGKDIISGTKLK</sequence>
<organism evidence="7 8">
    <name type="scientific">Petrocella atlantisensis</name>
    <dbReference type="NCBI Taxonomy" id="2173034"/>
    <lineage>
        <taxon>Bacteria</taxon>
        <taxon>Bacillati</taxon>
        <taxon>Bacillota</taxon>
        <taxon>Clostridia</taxon>
        <taxon>Lachnospirales</taxon>
        <taxon>Vallitaleaceae</taxon>
        <taxon>Petrocella</taxon>
    </lineage>
</organism>
<dbReference type="Proteomes" id="UP000279029">
    <property type="component" value="Chromosome"/>
</dbReference>
<dbReference type="KEGG" id="cbar:PATL70BA_1207"/>
<evidence type="ECO:0000256" key="1">
    <source>
        <dbReference type="ARBA" id="ARBA00004141"/>
    </source>
</evidence>
<evidence type="ECO:0000256" key="5">
    <source>
        <dbReference type="SAM" id="Phobius"/>
    </source>
</evidence>
<evidence type="ECO:0000256" key="2">
    <source>
        <dbReference type="ARBA" id="ARBA00022692"/>
    </source>
</evidence>
<keyword evidence="4 5" id="KW-0472">Membrane</keyword>
<dbReference type="Pfam" id="PF01926">
    <property type="entry name" value="MMR_HSR1"/>
    <property type="match status" value="1"/>
</dbReference>
<reference evidence="7 8" key="1">
    <citation type="submission" date="2018-09" db="EMBL/GenBank/DDBJ databases">
        <authorList>
            <person name="Postec A."/>
        </authorList>
    </citation>
    <scope>NUCLEOTIDE SEQUENCE [LARGE SCALE GENOMIC DNA]</scope>
    <source>
        <strain evidence="7">70B-A</strain>
    </source>
</reference>
<keyword evidence="2 5" id="KW-0812">Transmembrane</keyword>
<keyword evidence="8" id="KW-1185">Reference proteome</keyword>
<dbReference type="InterPro" id="IPR021147">
    <property type="entry name" value="DUF697"/>
</dbReference>
<dbReference type="EMBL" id="LR130778">
    <property type="protein sequence ID" value="VDN47085.1"/>
    <property type="molecule type" value="Genomic_DNA"/>
</dbReference>